<reference evidence="1 2" key="1">
    <citation type="submission" date="2019-01" db="EMBL/GenBank/DDBJ databases">
        <title>PMF-metabolizing Aryl O-demethylase.</title>
        <authorList>
            <person name="Kim M."/>
        </authorList>
    </citation>
    <scope>NUCLEOTIDE SEQUENCE [LARGE SCALE GENOMIC DNA]</scope>
    <source>
        <strain evidence="1 2">PMF1</strain>
    </source>
</reference>
<dbReference type="AlphaFoldDB" id="A0A4P6M3T0"/>
<evidence type="ECO:0000313" key="1">
    <source>
        <dbReference type="EMBL" id="QBE99881.1"/>
    </source>
</evidence>
<name>A0A4P6M3T0_9FIRM</name>
<evidence type="ECO:0000313" key="2">
    <source>
        <dbReference type="Proteomes" id="UP000289794"/>
    </source>
</evidence>
<sequence length="143" mass="16351">MKHSYIFDSLCWKAEGTYYDENGSSFPLRGEVEIIHTGEKWSLDGFMEVEYSIPVRFTNTYEISSSEKRHTLNWKSYNPALGVLRGSFEVIGDCIISHYKSEDGMYSGTETLFYKDEKHYYNAGVSFCNGKKMSSWTAALSAV</sequence>
<dbReference type="KEGG" id="bpro:PMF13cell1_05475"/>
<accession>A0A4P6M3T0</accession>
<gene>
    <name evidence="1" type="ORF">PMF13cell1_05475</name>
</gene>
<dbReference type="Proteomes" id="UP000289794">
    <property type="component" value="Chromosome"/>
</dbReference>
<organism evidence="1 2">
    <name type="scientific">Blautia producta</name>
    <dbReference type="NCBI Taxonomy" id="33035"/>
    <lineage>
        <taxon>Bacteria</taxon>
        <taxon>Bacillati</taxon>
        <taxon>Bacillota</taxon>
        <taxon>Clostridia</taxon>
        <taxon>Lachnospirales</taxon>
        <taxon>Lachnospiraceae</taxon>
        <taxon>Blautia</taxon>
    </lineage>
</organism>
<dbReference type="RefSeq" id="WP_044953401.1">
    <property type="nucleotide sequence ID" value="NZ_AP031439.1"/>
</dbReference>
<dbReference type="EMBL" id="CP035945">
    <property type="protein sequence ID" value="QBE99881.1"/>
    <property type="molecule type" value="Genomic_DNA"/>
</dbReference>
<proteinExistence type="predicted"/>
<protein>
    <submittedName>
        <fullName evidence="1">Uncharacterized protein</fullName>
    </submittedName>
</protein>